<evidence type="ECO:0000313" key="3">
    <source>
        <dbReference type="Proteomes" id="UP000092125"/>
    </source>
</evidence>
<dbReference type="InterPro" id="IPR008962">
    <property type="entry name" value="PapD-like_sf"/>
</dbReference>
<dbReference type="SUPFAM" id="SSF49354">
    <property type="entry name" value="PapD-like"/>
    <property type="match status" value="1"/>
</dbReference>
<gene>
    <name evidence="2" type="ORF">A9K56_05650</name>
</gene>
<evidence type="ECO:0000256" key="1">
    <source>
        <dbReference type="SAM" id="SignalP"/>
    </source>
</evidence>
<dbReference type="EMBL" id="LYVI01000003">
    <property type="protein sequence ID" value="OBU62300.1"/>
    <property type="molecule type" value="Genomic_DNA"/>
</dbReference>
<keyword evidence="1" id="KW-0732">Signal</keyword>
<reference evidence="2 3" key="1">
    <citation type="submission" date="2016-05" db="EMBL/GenBank/DDBJ databases">
        <title>Draft Genome Sequences of Stenotrophomonas maltophilia Strains Sm32COP, Sm41DVV, Sm46PAILV, SmF3, SmF22, SmSOFb1 and SmCVFa1, Isolated from Different Manures, in France.</title>
        <authorList>
            <person name="Nazaret S."/>
            <person name="Bodilis J."/>
        </authorList>
    </citation>
    <scope>NUCLEOTIDE SEQUENCE [LARGE SCALE GENOMIC DNA]</scope>
    <source>
        <strain evidence="2 3">Sm41DVV</strain>
    </source>
</reference>
<feature type="signal peptide" evidence="1">
    <location>
        <begin position="1"/>
        <end position="22"/>
    </location>
</feature>
<dbReference type="Proteomes" id="UP000092125">
    <property type="component" value="Unassembled WGS sequence"/>
</dbReference>
<sequence>MSKIPLAGALLLALLPAAPVLANLNVHPMRVHAEAGKTTTVRVHSQSPQPQYVQATVKRILHPASDHEEEVDEAVGTAAVMAVTPGRFGLAGGGTRLIRIIPLQPVEQETAFRIYFEGVRGPDDSTPEVPVQGASATLGVSLVWGVLVNVLPAEGRVEMALDGDRLLNRGTLRLGVNQVQDCDADGRCTTHEIKRSLYPGAAMTLPFVPRAGGRVEIDYRLSHAGFREHRQTLQP</sequence>
<evidence type="ECO:0000313" key="2">
    <source>
        <dbReference type="EMBL" id="OBU62300.1"/>
    </source>
</evidence>
<accession>A0AAP7L1E7</accession>
<feature type="chain" id="PRO_5042988548" evidence="1">
    <location>
        <begin position="23"/>
        <end position="235"/>
    </location>
</feature>
<protein>
    <submittedName>
        <fullName evidence="2">Pilus assembly protein</fullName>
    </submittedName>
</protein>
<dbReference type="Gene3D" id="2.60.40.10">
    <property type="entry name" value="Immunoglobulins"/>
    <property type="match status" value="1"/>
</dbReference>
<name>A0AAP7L1E7_STEMA</name>
<organism evidence="2 3">
    <name type="scientific">Stenotrophomonas maltophilia</name>
    <name type="common">Pseudomonas maltophilia</name>
    <name type="synonym">Xanthomonas maltophilia</name>
    <dbReference type="NCBI Taxonomy" id="40324"/>
    <lineage>
        <taxon>Bacteria</taxon>
        <taxon>Pseudomonadati</taxon>
        <taxon>Pseudomonadota</taxon>
        <taxon>Gammaproteobacteria</taxon>
        <taxon>Lysobacterales</taxon>
        <taxon>Lysobacteraceae</taxon>
        <taxon>Stenotrophomonas</taxon>
        <taxon>Stenotrophomonas maltophilia group</taxon>
    </lineage>
</organism>
<dbReference type="InterPro" id="IPR013783">
    <property type="entry name" value="Ig-like_fold"/>
</dbReference>
<proteinExistence type="predicted"/>
<comment type="caution">
    <text evidence="2">The sequence shown here is derived from an EMBL/GenBank/DDBJ whole genome shotgun (WGS) entry which is preliminary data.</text>
</comment>
<dbReference type="AlphaFoldDB" id="A0AAP7L1E7"/>
<dbReference type="RefSeq" id="WP_065181677.1">
    <property type="nucleotide sequence ID" value="NZ_JAEDWE010000013.1"/>
</dbReference>